<reference evidence="1 2" key="1">
    <citation type="submission" date="2024-01" db="EMBL/GenBank/DDBJ databases">
        <title>Complete Genome Sequence of Alkalicoccus halolimnae BZ-SZ-XJ29T, a Moderately Halophilic Bacterium Isolated from a Salt Lake.</title>
        <authorList>
            <person name="Zhao B."/>
        </authorList>
    </citation>
    <scope>NUCLEOTIDE SEQUENCE [LARGE SCALE GENOMIC DNA]</scope>
    <source>
        <strain evidence="1 2">BZ-SZ-XJ29</strain>
    </source>
</reference>
<protein>
    <submittedName>
        <fullName evidence="1">Uncharacterized protein</fullName>
    </submittedName>
</protein>
<evidence type="ECO:0000313" key="1">
    <source>
        <dbReference type="EMBL" id="WWD78984.1"/>
    </source>
</evidence>
<evidence type="ECO:0000313" key="2">
    <source>
        <dbReference type="Proteomes" id="UP000321816"/>
    </source>
</evidence>
<dbReference type="AlphaFoldDB" id="A0A5C7F1A0"/>
<dbReference type="KEGG" id="ahal:FTX54_011175"/>
<gene>
    <name evidence="1" type="ORF">FTX54_011175</name>
</gene>
<proteinExistence type="predicted"/>
<organism evidence="1 2">
    <name type="scientific">Alkalicoccus halolimnae</name>
    <dbReference type="NCBI Taxonomy" id="1667239"/>
    <lineage>
        <taxon>Bacteria</taxon>
        <taxon>Bacillati</taxon>
        <taxon>Bacillota</taxon>
        <taxon>Bacilli</taxon>
        <taxon>Bacillales</taxon>
        <taxon>Bacillaceae</taxon>
        <taxon>Alkalicoccus</taxon>
    </lineage>
</organism>
<accession>A0A5C7F1A0</accession>
<name>A0A5C7F1A0_9BACI</name>
<sequence length="152" mass="17691">MKYSMRSAVCEEMIHSLNRSPNSLQDLLWQASQDEKVASIAPFYGFYLYPQEWLHYSLQNKDPLMAEMNEAMLIALDFPTMEAGPKMLLYFSIAASLNTEEIYKQSLSAAFKTTKLFQTYIHLQNRVSLFEKDKQFTKPNYNFLLKEAVASY</sequence>
<dbReference type="RefSeq" id="WP_147804738.1">
    <property type="nucleotide sequence ID" value="NZ_CP144914.1"/>
</dbReference>
<dbReference type="EMBL" id="CP144914">
    <property type="protein sequence ID" value="WWD78984.1"/>
    <property type="molecule type" value="Genomic_DNA"/>
</dbReference>
<keyword evidence="2" id="KW-1185">Reference proteome</keyword>
<dbReference type="Proteomes" id="UP000321816">
    <property type="component" value="Chromosome"/>
</dbReference>